<dbReference type="EMBL" id="LWMU01000046">
    <property type="protein sequence ID" value="KZX13739.1"/>
    <property type="molecule type" value="Genomic_DNA"/>
</dbReference>
<reference evidence="2" key="1">
    <citation type="journal article" date="2016" name="Genome Announc.">
        <title>Draft Genome Sequences of Methanobrevibacter curvatus DSM11111, Methanobrevibacter cuticularis DSM11139, Methanobrevibacter filiformis DSM11501, and Methanobrevibacter oralis DSM7256.</title>
        <authorList>
            <person name="Poehlein A."/>
            <person name="Seedorf H."/>
        </authorList>
    </citation>
    <scope>NUCLEOTIDE SEQUENCE [LARGE SCALE GENOMIC DNA]</scope>
    <source>
        <strain evidence="2">DSM 7256 / JCM 30027 / ZR</strain>
    </source>
</reference>
<comment type="caution">
    <text evidence="1">The sequence shown here is derived from an EMBL/GenBank/DDBJ whole genome shotgun (WGS) entry which is preliminary data.</text>
</comment>
<dbReference type="PANTHER" id="PTHR37953:SF1">
    <property type="entry name" value="UPF0127 PROTEIN MJ1496"/>
    <property type="match status" value="1"/>
</dbReference>
<dbReference type="Proteomes" id="UP000077428">
    <property type="component" value="Unassembled WGS sequence"/>
</dbReference>
<dbReference type="Gene3D" id="2.60.120.1140">
    <property type="entry name" value="Protein of unknown function DUF192"/>
    <property type="match status" value="1"/>
</dbReference>
<organism evidence="1 2">
    <name type="scientific">Methanobrevibacter oralis</name>
    <dbReference type="NCBI Taxonomy" id="66851"/>
    <lineage>
        <taxon>Archaea</taxon>
        <taxon>Methanobacteriati</taxon>
        <taxon>Methanobacteriota</taxon>
        <taxon>Methanomada group</taxon>
        <taxon>Methanobacteria</taxon>
        <taxon>Methanobacteriales</taxon>
        <taxon>Methanobacteriaceae</taxon>
        <taxon>Methanobrevibacter</taxon>
    </lineage>
</organism>
<evidence type="ECO:0000313" key="1">
    <source>
        <dbReference type="EMBL" id="KZX13739.1"/>
    </source>
</evidence>
<dbReference type="InterPro" id="IPR038695">
    <property type="entry name" value="Saro_0823-like_sf"/>
</dbReference>
<evidence type="ECO:0008006" key="3">
    <source>
        <dbReference type="Google" id="ProtNLM"/>
    </source>
</evidence>
<protein>
    <recommendedName>
        <fullName evidence="3">ACR</fullName>
    </recommendedName>
</protein>
<dbReference type="InterPro" id="IPR003795">
    <property type="entry name" value="DUF192"/>
</dbReference>
<name>A0A166BRR8_METOA</name>
<accession>A0A166BRR8</accession>
<dbReference type="OrthoDB" id="64208at2157"/>
<dbReference type="PATRIC" id="fig|66851.6.peg.439"/>
<gene>
    <name evidence="1" type="ORF">MBORA_03790</name>
</gene>
<dbReference type="STRING" id="66851.MBORA_03790"/>
<sequence length="108" mass="12885">MILNKRTNEIIKIKIKIADNFFKRLLGLMFKKDIDYGLLIITKYGSTIHTSFVKFPIDIYFLDNNKQIFDIITLKPWKSYRPPKKAKYILETKKDQIKLKKGDILEFI</sequence>
<dbReference type="AlphaFoldDB" id="A0A166BRR8"/>
<evidence type="ECO:0000313" key="2">
    <source>
        <dbReference type="Proteomes" id="UP000077428"/>
    </source>
</evidence>
<proteinExistence type="predicted"/>
<dbReference type="Pfam" id="PF02643">
    <property type="entry name" value="DUF192"/>
    <property type="match status" value="1"/>
</dbReference>
<dbReference type="PANTHER" id="PTHR37953">
    <property type="entry name" value="UPF0127 PROTEIN MJ1496"/>
    <property type="match status" value="1"/>
</dbReference>
<keyword evidence="2" id="KW-1185">Reference proteome</keyword>
<dbReference type="RefSeq" id="WP_042693729.1">
    <property type="nucleotide sequence ID" value="NZ_CABMAB010000026.1"/>
</dbReference>